<evidence type="ECO:0000259" key="1">
    <source>
        <dbReference type="Pfam" id="PF25496"/>
    </source>
</evidence>
<comment type="caution">
    <text evidence="2">The sequence shown here is derived from an EMBL/GenBank/DDBJ whole genome shotgun (WGS) entry which is preliminary data.</text>
</comment>
<dbReference type="InterPro" id="IPR057365">
    <property type="entry name" value="URGCP"/>
</dbReference>
<dbReference type="InterPro" id="IPR052986">
    <property type="entry name" value="VLIG_GTPase"/>
</dbReference>
<gene>
    <name evidence="2" type="ORF">PLEPLA_LOCUS26847</name>
</gene>
<evidence type="ECO:0000313" key="3">
    <source>
        <dbReference type="Proteomes" id="UP001153269"/>
    </source>
</evidence>
<reference evidence="2" key="1">
    <citation type="submission" date="2020-03" db="EMBL/GenBank/DDBJ databases">
        <authorList>
            <person name="Weist P."/>
        </authorList>
    </citation>
    <scope>NUCLEOTIDE SEQUENCE</scope>
</reference>
<proteinExistence type="predicted"/>
<sequence>MSTRDPESEEHAALLNFLVKLGLKDFYPNKLNLRSLFEINKNIALFHCADSILQQEMALKMSMCQFSLPLLLPRGHKSQCTLMLWALRDIVKEWRPHDMSESRGVEESEHRILSSLQDVKSKLFLVVNQKGGNVREEMMSVKRLVDELGLPKNRVKVKDQSSNVAEFSKKLCEVIKASLLDVKDTMSIVDMVGKAV</sequence>
<dbReference type="Pfam" id="PF25496">
    <property type="entry name" value="URGCP"/>
    <property type="match status" value="1"/>
</dbReference>
<feature type="domain" description="Up-regulator of cell proliferation-like" evidence="1">
    <location>
        <begin position="43"/>
        <end position="108"/>
    </location>
</feature>
<protein>
    <recommendedName>
        <fullName evidence="1">Up-regulator of cell proliferation-like domain-containing protein</fullName>
    </recommendedName>
</protein>
<dbReference type="AlphaFoldDB" id="A0A9N7UTL3"/>
<organism evidence="2 3">
    <name type="scientific">Pleuronectes platessa</name>
    <name type="common">European plaice</name>
    <dbReference type="NCBI Taxonomy" id="8262"/>
    <lineage>
        <taxon>Eukaryota</taxon>
        <taxon>Metazoa</taxon>
        <taxon>Chordata</taxon>
        <taxon>Craniata</taxon>
        <taxon>Vertebrata</taxon>
        <taxon>Euteleostomi</taxon>
        <taxon>Actinopterygii</taxon>
        <taxon>Neopterygii</taxon>
        <taxon>Teleostei</taxon>
        <taxon>Neoteleostei</taxon>
        <taxon>Acanthomorphata</taxon>
        <taxon>Carangaria</taxon>
        <taxon>Pleuronectiformes</taxon>
        <taxon>Pleuronectoidei</taxon>
        <taxon>Pleuronectidae</taxon>
        <taxon>Pleuronectes</taxon>
    </lineage>
</organism>
<name>A0A9N7UTL3_PLEPL</name>
<evidence type="ECO:0000313" key="2">
    <source>
        <dbReference type="EMBL" id="CAB1438998.1"/>
    </source>
</evidence>
<dbReference type="Proteomes" id="UP001153269">
    <property type="component" value="Unassembled WGS sequence"/>
</dbReference>
<keyword evidence="3" id="KW-1185">Reference proteome</keyword>
<dbReference type="EMBL" id="CADEAL010002224">
    <property type="protein sequence ID" value="CAB1438998.1"/>
    <property type="molecule type" value="Genomic_DNA"/>
</dbReference>
<dbReference type="PANTHER" id="PTHR14819:SF9">
    <property type="entry name" value="UP-REGULATOR OF CELL PROLIFERATION-LIKE"/>
    <property type="match status" value="1"/>
</dbReference>
<accession>A0A9N7UTL3</accession>
<dbReference type="PANTHER" id="PTHR14819">
    <property type="entry name" value="GTP-BINDING"/>
    <property type="match status" value="1"/>
</dbReference>